<protein>
    <submittedName>
        <fullName evidence="6">Galactosyl transferase</fullName>
    </submittedName>
</protein>
<comment type="subcellular location">
    <subcellularLocation>
        <location evidence="1">Golgi apparatus membrane</location>
        <topology evidence="1">Single-pass type II membrane protein</topology>
    </subcellularLocation>
</comment>
<gene>
    <name evidence="6" type="ORF">KFL_000210320</name>
</gene>
<evidence type="ECO:0000313" key="7">
    <source>
        <dbReference type="Proteomes" id="UP000054558"/>
    </source>
</evidence>
<evidence type="ECO:0000313" key="6">
    <source>
        <dbReference type="EMBL" id="GAQ78946.1"/>
    </source>
</evidence>
<dbReference type="PANTHER" id="PTHR31311">
    <property type="entry name" value="XYLOGLUCAN 6-XYLOSYLTRANSFERASE 5-RELATED-RELATED"/>
    <property type="match status" value="1"/>
</dbReference>
<evidence type="ECO:0000256" key="5">
    <source>
        <dbReference type="SAM" id="MobiDB-lite"/>
    </source>
</evidence>
<dbReference type="PANTHER" id="PTHR31311:SF44">
    <property type="entry name" value="GLYCOSYLTRANSFERASE 2-RELATED"/>
    <property type="match status" value="1"/>
</dbReference>
<dbReference type="OMA" id="MRPLICP"/>
<keyword evidence="3" id="KW-0328">Glycosyltransferase</keyword>
<dbReference type="Pfam" id="PF05637">
    <property type="entry name" value="Glyco_transf_34"/>
    <property type="match status" value="1"/>
</dbReference>
<feature type="region of interest" description="Disordered" evidence="5">
    <location>
        <begin position="17"/>
        <end position="49"/>
    </location>
</feature>
<organism evidence="6 7">
    <name type="scientific">Klebsormidium nitens</name>
    <name type="common">Green alga</name>
    <name type="synonym">Ulothrix nitens</name>
    <dbReference type="NCBI Taxonomy" id="105231"/>
    <lineage>
        <taxon>Eukaryota</taxon>
        <taxon>Viridiplantae</taxon>
        <taxon>Streptophyta</taxon>
        <taxon>Klebsormidiophyceae</taxon>
        <taxon>Klebsormidiales</taxon>
        <taxon>Klebsormidiaceae</taxon>
        <taxon>Klebsormidium</taxon>
    </lineage>
</organism>
<dbReference type="GO" id="GO:0016757">
    <property type="term" value="F:glycosyltransferase activity"/>
    <property type="evidence" value="ECO:0007669"/>
    <property type="project" value="UniProtKB-KW"/>
</dbReference>
<name>A0A1Y1HQS7_KLENI</name>
<evidence type="ECO:0000256" key="1">
    <source>
        <dbReference type="ARBA" id="ARBA00004323"/>
    </source>
</evidence>
<feature type="region of interest" description="Disordered" evidence="5">
    <location>
        <begin position="114"/>
        <end position="136"/>
    </location>
</feature>
<dbReference type="STRING" id="105231.A0A1Y1HQS7"/>
<proteinExistence type="inferred from homology"/>
<sequence>MPPHSHEASFRGWIPSLDDSELTRSGSGLELPKLGSLKRRRSPPPGQSKMGLSKLAFVMSLIFCGATCMLLAWPREGVSDDEDKWGPEAVQKSGRLLQAEESWRDPEVPLGTYIPEELPAHSDSSTRNPSSSSSLLSVETAVVPRIMLKTEDVAGESHNLLSSTSDISNQEPVQDPLPLSASVSDSADISENLKVLKKPKENSPDSLALDRKGFGTLVTENKQTAPRAKMMMVTGVDSATCSTERGMEIGMKGLQNKMDYARLHKIDLWYSLELFDEKFDIYWMKYPLLKKLMLANPDIEWFMWIDSDAIFTDMTLEIPFEKYKDHDIVYTGSPKAVYEDAHWLALNAGVFLIRNSQWSFDYMAELMRIGEKGEPRNSYAALLNKKVKGRKEISSDWPADDQCTVVYLLSSFPDKWGKRVYLDEEIQYHHWWLNTFEDLEKMQLGNGVNGGAKWPFVSHFTGCKFCHAQGADPERYDSCLENFDKIYHFAMDQVLRPLGLKHKVLGSPQIVAI</sequence>
<feature type="compositionally biased region" description="Low complexity" evidence="5">
    <location>
        <begin position="122"/>
        <end position="136"/>
    </location>
</feature>
<dbReference type="Proteomes" id="UP000054558">
    <property type="component" value="Unassembled WGS sequence"/>
</dbReference>
<evidence type="ECO:0000256" key="3">
    <source>
        <dbReference type="ARBA" id="ARBA00022676"/>
    </source>
</evidence>
<evidence type="ECO:0000256" key="2">
    <source>
        <dbReference type="ARBA" id="ARBA00005664"/>
    </source>
</evidence>
<dbReference type="GO" id="GO:0000139">
    <property type="term" value="C:Golgi membrane"/>
    <property type="evidence" value="ECO:0007669"/>
    <property type="project" value="UniProtKB-SubCell"/>
</dbReference>
<reference evidence="6 7" key="1">
    <citation type="journal article" date="2014" name="Nat. Commun.">
        <title>Klebsormidium flaccidum genome reveals primary factors for plant terrestrial adaptation.</title>
        <authorList>
            <person name="Hori K."/>
            <person name="Maruyama F."/>
            <person name="Fujisawa T."/>
            <person name="Togashi T."/>
            <person name="Yamamoto N."/>
            <person name="Seo M."/>
            <person name="Sato S."/>
            <person name="Yamada T."/>
            <person name="Mori H."/>
            <person name="Tajima N."/>
            <person name="Moriyama T."/>
            <person name="Ikeuchi M."/>
            <person name="Watanabe M."/>
            <person name="Wada H."/>
            <person name="Kobayashi K."/>
            <person name="Saito M."/>
            <person name="Masuda T."/>
            <person name="Sasaki-Sekimoto Y."/>
            <person name="Mashiguchi K."/>
            <person name="Awai K."/>
            <person name="Shimojima M."/>
            <person name="Masuda S."/>
            <person name="Iwai M."/>
            <person name="Nobusawa T."/>
            <person name="Narise T."/>
            <person name="Kondo S."/>
            <person name="Saito H."/>
            <person name="Sato R."/>
            <person name="Murakawa M."/>
            <person name="Ihara Y."/>
            <person name="Oshima-Yamada Y."/>
            <person name="Ohtaka K."/>
            <person name="Satoh M."/>
            <person name="Sonobe K."/>
            <person name="Ishii M."/>
            <person name="Ohtani R."/>
            <person name="Kanamori-Sato M."/>
            <person name="Honoki R."/>
            <person name="Miyazaki D."/>
            <person name="Mochizuki H."/>
            <person name="Umetsu J."/>
            <person name="Higashi K."/>
            <person name="Shibata D."/>
            <person name="Kamiya Y."/>
            <person name="Sato N."/>
            <person name="Nakamura Y."/>
            <person name="Tabata S."/>
            <person name="Ida S."/>
            <person name="Kurokawa K."/>
            <person name="Ohta H."/>
        </authorList>
    </citation>
    <scope>NUCLEOTIDE SEQUENCE [LARGE SCALE GENOMIC DNA]</scope>
    <source>
        <strain evidence="6 7">NIES-2285</strain>
    </source>
</reference>
<dbReference type="InterPro" id="IPR008630">
    <property type="entry name" value="Glyco_trans_34"/>
</dbReference>
<evidence type="ECO:0000256" key="4">
    <source>
        <dbReference type="ARBA" id="ARBA00022679"/>
    </source>
</evidence>
<dbReference type="Gene3D" id="3.90.550.10">
    <property type="entry name" value="Spore Coat Polysaccharide Biosynthesis Protein SpsA, Chain A"/>
    <property type="match status" value="1"/>
</dbReference>
<accession>A0A1Y1HQS7</accession>
<comment type="similarity">
    <text evidence="2">Belongs to the glycosyltransferase 34 family.</text>
</comment>
<dbReference type="AlphaFoldDB" id="A0A1Y1HQS7"/>
<dbReference type="EMBL" id="DF236970">
    <property type="protein sequence ID" value="GAQ78946.1"/>
    <property type="molecule type" value="Genomic_DNA"/>
</dbReference>
<dbReference type="InterPro" id="IPR029044">
    <property type="entry name" value="Nucleotide-diphossugar_trans"/>
</dbReference>
<dbReference type="OrthoDB" id="205108at2759"/>
<keyword evidence="7" id="KW-1185">Reference proteome</keyword>
<keyword evidence="4 6" id="KW-0808">Transferase</keyword>